<dbReference type="PANTHER" id="PTHR10334">
    <property type="entry name" value="CYSTEINE-RICH SECRETORY PROTEIN-RELATED"/>
    <property type="match status" value="1"/>
</dbReference>
<dbReference type="InterPro" id="IPR014044">
    <property type="entry name" value="CAP_dom"/>
</dbReference>
<evidence type="ECO:0000313" key="3">
    <source>
        <dbReference type="EMBL" id="VEL37135.1"/>
    </source>
</evidence>
<feature type="domain" description="SCP" evidence="2">
    <location>
        <begin position="98"/>
        <end position="221"/>
    </location>
</feature>
<dbReference type="InterPro" id="IPR018244">
    <property type="entry name" value="Allrgn_V5/Tpx1_CS"/>
</dbReference>
<name>A0A3S5B5J5_9PLAT</name>
<dbReference type="Proteomes" id="UP000784294">
    <property type="component" value="Unassembled WGS sequence"/>
</dbReference>
<comment type="caution">
    <text evidence="3">The sequence shown here is derived from an EMBL/GenBank/DDBJ whole genome shotgun (WGS) entry which is preliminary data.</text>
</comment>
<evidence type="ECO:0000313" key="4">
    <source>
        <dbReference type="Proteomes" id="UP000784294"/>
    </source>
</evidence>
<dbReference type="EMBL" id="CAAALY010254113">
    <property type="protein sequence ID" value="VEL37135.1"/>
    <property type="molecule type" value="Genomic_DNA"/>
</dbReference>
<dbReference type="AlphaFoldDB" id="A0A3S5B5J5"/>
<dbReference type="CDD" id="cd05382">
    <property type="entry name" value="CAP_GAPR1-like"/>
    <property type="match status" value="1"/>
</dbReference>
<dbReference type="Pfam" id="PF00188">
    <property type="entry name" value="CAP"/>
    <property type="match status" value="1"/>
</dbReference>
<dbReference type="FunFam" id="3.40.33.10:FF:000010">
    <property type="entry name" value="Predicted protein"/>
    <property type="match status" value="1"/>
</dbReference>
<sequence length="333" mass="37359">MLSNRKQTRNSSSHRTQANINSLISPQPNTIDTNQPQPNPNQTRTNLIPSQPIPNDSLSSRLVALHHRPVIVSCWRPSSVQFAPSRPSDLHNHSFALSLRSLHGCPPLQFSPRLARKAQAFAEELIQKGRLQHSQAVEYGENLATQQSPTKCHMTGKQATCMWYSEIKDYDFAKEDQLKCGHFSQVVWKATEFAGFGTAKTTDERQVVTVGNYMPPGNFSGEWVENVPRPLSGSIYLPSIEELSAGAHWLVEASACANFEEVPPLLHAMYTTKSRQSCCRGASAGIVCEREREKAKEHFFKRRNFSLVRQKPIDTPWRHFKDDGSIEAPVGLV</sequence>
<dbReference type="InterPro" id="IPR034113">
    <property type="entry name" value="SCP_GAPR1-like"/>
</dbReference>
<reference evidence="3" key="1">
    <citation type="submission" date="2018-11" db="EMBL/GenBank/DDBJ databases">
        <authorList>
            <consortium name="Pathogen Informatics"/>
        </authorList>
    </citation>
    <scope>NUCLEOTIDE SEQUENCE</scope>
</reference>
<dbReference type="Gene3D" id="3.40.33.10">
    <property type="entry name" value="CAP"/>
    <property type="match status" value="1"/>
</dbReference>
<dbReference type="SMART" id="SM00198">
    <property type="entry name" value="SCP"/>
    <property type="match status" value="1"/>
</dbReference>
<dbReference type="PROSITE" id="PS01009">
    <property type="entry name" value="CRISP_1"/>
    <property type="match status" value="1"/>
</dbReference>
<dbReference type="GO" id="GO:0005576">
    <property type="term" value="C:extracellular region"/>
    <property type="evidence" value="ECO:0007669"/>
    <property type="project" value="InterPro"/>
</dbReference>
<feature type="region of interest" description="Disordered" evidence="1">
    <location>
        <begin position="1"/>
        <end position="54"/>
    </location>
</feature>
<gene>
    <name evidence="3" type="ORF">PXEA_LOCUS30575</name>
</gene>
<dbReference type="PRINTS" id="PR00837">
    <property type="entry name" value="V5TPXLIKE"/>
</dbReference>
<keyword evidence="4" id="KW-1185">Reference proteome</keyword>
<dbReference type="InterPro" id="IPR035940">
    <property type="entry name" value="CAP_sf"/>
</dbReference>
<evidence type="ECO:0000259" key="2">
    <source>
        <dbReference type="SMART" id="SM00198"/>
    </source>
</evidence>
<dbReference type="SUPFAM" id="SSF55797">
    <property type="entry name" value="PR-1-like"/>
    <property type="match status" value="1"/>
</dbReference>
<protein>
    <recommendedName>
        <fullName evidence="2">SCP domain-containing protein</fullName>
    </recommendedName>
</protein>
<evidence type="ECO:0000256" key="1">
    <source>
        <dbReference type="SAM" id="MobiDB-lite"/>
    </source>
</evidence>
<accession>A0A3S5B5J5</accession>
<dbReference type="InterPro" id="IPR001283">
    <property type="entry name" value="CRISP-related"/>
</dbReference>
<dbReference type="OrthoDB" id="337038at2759"/>
<organism evidence="3 4">
    <name type="scientific">Protopolystoma xenopodis</name>
    <dbReference type="NCBI Taxonomy" id="117903"/>
    <lineage>
        <taxon>Eukaryota</taxon>
        <taxon>Metazoa</taxon>
        <taxon>Spiralia</taxon>
        <taxon>Lophotrochozoa</taxon>
        <taxon>Platyhelminthes</taxon>
        <taxon>Monogenea</taxon>
        <taxon>Polyopisthocotylea</taxon>
        <taxon>Polystomatidea</taxon>
        <taxon>Polystomatidae</taxon>
        <taxon>Protopolystoma</taxon>
    </lineage>
</organism>
<proteinExistence type="predicted"/>